<dbReference type="OrthoDB" id="2310150at2759"/>
<dbReference type="InterPro" id="IPR050523">
    <property type="entry name" value="AKR_Detox_Biosynth"/>
</dbReference>
<dbReference type="GO" id="GO:0016491">
    <property type="term" value="F:oxidoreductase activity"/>
    <property type="evidence" value="ECO:0007669"/>
    <property type="project" value="UniProtKB-KW"/>
</dbReference>
<dbReference type="PANTHER" id="PTHR43364:SF4">
    <property type="entry name" value="NAD(P)-LINKED OXIDOREDUCTASE SUPERFAMILY PROTEIN"/>
    <property type="match status" value="1"/>
</dbReference>
<dbReference type="EMBL" id="JAABOA010001406">
    <property type="protein sequence ID" value="KAF9581612.1"/>
    <property type="molecule type" value="Genomic_DNA"/>
</dbReference>
<keyword evidence="4" id="KW-1185">Reference proteome</keyword>
<evidence type="ECO:0000259" key="2">
    <source>
        <dbReference type="Pfam" id="PF00248"/>
    </source>
</evidence>
<dbReference type="InterPro" id="IPR036812">
    <property type="entry name" value="NAD(P)_OxRdtase_dom_sf"/>
</dbReference>
<sequence length="338" mass="37255">MSTPKIILGTMTFGLDTTNAATSAVRIRGAENVRPLLESFHSFGHVELDTARIYCNGDTEIVLASLPTDHFAISTKVWPGGPGAHNAENLRKTFSESREALQHKKVDIFYLHAPDYTTPFEETLKAINDLYREGLFKRFGLSNFASWQVMLIYQICKQNGYVLPTVYQGMYNAITRDVAKELLPCLKSLNIAFYAYNPIAGGILAGKVNMNAPVAEGGRFDDKTPIGRMYRQRYWNKIYADAISNLNDVANANGLTLLESALRWMRHHAGLGPNDGIIIGASSLAQLEDNLKVLEGGPLPQAMLEAFDDAWESVKGSAAPYFKSEADTKALATVLISK</sequence>
<gene>
    <name evidence="3" type="ORF">BGW38_001311</name>
</gene>
<name>A0A9P6FUH5_9FUNG</name>
<dbReference type="SUPFAM" id="SSF51430">
    <property type="entry name" value="NAD(P)-linked oxidoreductase"/>
    <property type="match status" value="1"/>
</dbReference>
<dbReference type="AlphaFoldDB" id="A0A9P6FUH5"/>
<organism evidence="3 4">
    <name type="scientific">Lunasporangiospora selenospora</name>
    <dbReference type="NCBI Taxonomy" id="979761"/>
    <lineage>
        <taxon>Eukaryota</taxon>
        <taxon>Fungi</taxon>
        <taxon>Fungi incertae sedis</taxon>
        <taxon>Mucoromycota</taxon>
        <taxon>Mortierellomycotina</taxon>
        <taxon>Mortierellomycetes</taxon>
        <taxon>Mortierellales</taxon>
        <taxon>Mortierellaceae</taxon>
        <taxon>Lunasporangiospora</taxon>
    </lineage>
</organism>
<evidence type="ECO:0000313" key="3">
    <source>
        <dbReference type="EMBL" id="KAF9581612.1"/>
    </source>
</evidence>
<feature type="domain" description="NADP-dependent oxidoreductase" evidence="2">
    <location>
        <begin position="5"/>
        <end position="311"/>
    </location>
</feature>
<dbReference type="Proteomes" id="UP000780801">
    <property type="component" value="Unassembled WGS sequence"/>
</dbReference>
<dbReference type="InterPro" id="IPR023210">
    <property type="entry name" value="NADP_OxRdtase_dom"/>
</dbReference>
<dbReference type="CDD" id="cd19075">
    <property type="entry name" value="AKR_AKR7A1-5"/>
    <property type="match status" value="1"/>
</dbReference>
<accession>A0A9P6FUH5</accession>
<reference evidence="3" key="1">
    <citation type="journal article" date="2020" name="Fungal Divers.">
        <title>Resolving the Mortierellaceae phylogeny through synthesis of multi-gene phylogenetics and phylogenomics.</title>
        <authorList>
            <person name="Vandepol N."/>
            <person name="Liber J."/>
            <person name="Desiro A."/>
            <person name="Na H."/>
            <person name="Kennedy M."/>
            <person name="Barry K."/>
            <person name="Grigoriev I.V."/>
            <person name="Miller A.N."/>
            <person name="O'Donnell K."/>
            <person name="Stajich J.E."/>
            <person name="Bonito G."/>
        </authorList>
    </citation>
    <scope>NUCLEOTIDE SEQUENCE</scope>
    <source>
        <strain evidence="3">KOD1015</strain>
    </source>
</reference>
<proteinExistence type="predicted"/>
<evidence type="ECO:0000313" key="4">
    <source>
        <dbReference type="Proteomes" id="UP000780801"/>
    </source>
</evidence>
<dbReference type="Gene3D" id="3.20.20.100">
    <property type="entry name" value="NADP-dependent oxidoreductase domain"/>
    <property type="match status" value="1"/>
</dbReference>
<evidence type="ECO:0000256" key="1">
    <source>
        <dbReference type="ARBA" id="ARBA00023002"/>
    </source>
</evidence>
<dbReference type="Pfam" id="PF00248">
    <property type="entry name" value="Aldo_ket_red"/>
    <property type="match status" value="1"/>
</dbReference>
<protein>
    <recommendedName>
        <fullName evidence="2">NADP-dependent oxidoreductase domain-containing protein</fullName>
    </recommendedName>
</protein>
<comment type="caution">
    <text evidence="3">The sequence shown here is derived from an EMBL/GenBank/DDBJ whole genome shotgun (WGS) entry which is preliminary data.</text>
</comment>
<keyword evidence="1" id="KW-0560">Oxidoreductase</keyword>
<dbReference type="PANTHER" id="PTHR43364">
    <property type="entry name" value="NADH-SPECIFIC METHYLGLYOXAL REDUCTASE-RELATED"/>
    <property type="match status" value="1"/>
</dbReference>